<gene>
    <name evidence="3" type="ORF">SAMN06264867_11053</name>
</gene>
<dbReference type="Proteomes" id="UP000319712">
    <property type="component" value="Unassembled WGS sequence"/>
</dbReference>
<name>A0A521ECP8_9EURY</name>
<protein>
    <submittedName>
        <fullName evidence="3">Uncharacterized protein</fullName>
    </submittedName>
</protein>
<feature type="transmembrane region" description="Helical" evidence="2">
    <location>
        <begin position="28"/>
        <end position="52"/>
    </location>
</feature>
<keyword evidence="2" id="KW-0472">Membrane</keyword>
<reference evidence="3 4" key="1">
    <citation type="submission" date="2017-05" db="EMBL/GenBank/DDBJ databases">
        <authorList>
            <person name="Varghese N."/>
            <person name="Submissions S."/>
        </authorList>
    </citation>
    <scope>NUCLEOTIDE SEQUENCE [LARGE SCALE GENOMIC DNA]</scope>
    <source>
        <strain evidence="3 4">DSM 19504</strain>
    </source>
</reference>
<accession>A0A521ECP8</accession>
<evidence type="ECO:0000313" key="3">
    <source>
        <dbReference type="EMBL" id="SMO81697.1"/>
    </source>
</evidence>
<dbReference type="Pfam" id="PF23958">
    <property type="entry name" value="DUF7287"/>
    <property type="match status" value="1"/>
</dbReference>
<keyword evidence="2" id="KW-1133">Transmembrane helix</keyword>
<dbReference type="InterPro" id="IPR056613">
    <property type="entry name" value="DUF7287"/>
</dbReference>
<keyword evidence="2" id="KW-0812">Transmembrane</keyword>
<evidence type="ECO:0000313" key="4">
    <source>
        <dbReference type="Proteomes" id="UP000319712"/>
    </source>
</evidence>
<dbReference type="RefSeq" id="WP_246066533.1">
    <property type="nucleotide sequence ID" value="NZ_FXTD01000010.1"/>
</dbReference>
<dbReference type="AlphaFoldDB" id="A0A521ECP8"/>
<dbReference type="EMBL" id="FXTD01000010">
    <property type="protein sequence ID" value="SMO81697.1"/>
    <property type="molecule type" value="Genomic_DNA"/>
</dbReference>
<organism evidence="3 4">
    <name type="scientific">Halorubrum cibi</name>
    <dbReference type="NCBI Taxonomy" id="413815"/>
    <lineage>
        <taxon>Archaea</taxon>
        <taxon>Methanobacteriati</taxon>
        <taxon>Methanobacteriota</taxon>
        <taxon>Stenosarchaea group</taxon>
        <taxon>Halobacteria</taxon>
        <taxon>Halobacteriales</taxon>
        <taxon>Haloferacaceae</taxon>
        <taxon>Halorubrum</taxon>
    </lineage>
</organism>
<keyword evidence="4" id="KW-1185">Reference proteome</keyword>
<sequence>MSDDRPPRHPRSPVASGSRRDDRGQTQIDFAVGAGVFLVTLAFVVAFVPTLFEPFTVGETASPLVADRIAAGTVDLLGISANPSGDPAAVHAPIEPGVLSPACTVAFFEPGGNAALADDAGCPFDAETDPAALFGVDDDVQIVVHDLNETAENATDVEFETRHGTLGTTLNRSTTDSTATADDVTVSGRVVSLRGVQYRLTVRVW</sequence>
<evidence type="ECO:0000256" key="2">
    <source>
        <dbReference type="SAM" id="Phobius"/>
    </source>
</evidence>
<feature type="region of interest" description="Disordered" evidence="1">
    <location>
        <begin position="1"/>
        <end position="23"/>
    </location>
</feature>
<evidence type="ECO:0000256" key="1">
    <source>
        <dbReference type="SAM" id="MobiDB-lite"/>
    </source>
</evidence>
<proteinExistence type="predicted"/>